<evidence type="ECO:0000313" key="8">
    <source>
        <dbReference type="EMBL" id="CAK0879328.1"/>
    </source>
</evidence>
<dbReference type="InterPro" id="IPR043203">
    <property type="entry name" value="VGCC_Ca_Na"/>
</dbReference>
<comment type="subcellular location">
    <subcellularLocation>
        <location evidence="1">Membrane</location>
        <topology evidence="1">Multi-pass membrane protein</topology>
    </subcellularLocation>
</comment>
<dbReference type="InterPro" id="IPR027359">
    <property type="entry name" value="Volt_channel_dom_sf"/>
</dbReference>
<evidence type="ECO:0000313" key="9">
    <source>
        <dbReference type="Proteomes" id="UP001189429"/>
    </source>
</evidence>
<dbReference type="Gene3D" id="1.10.287.70">
    <property type="match status" value="1"/>
</dbReference>
<accession>A0ABN9W032</accession>
<dbReference type="InterPro" id="IPR005821">
    <property type="entry name" value="Ion_trans_dom"/>
</dbReference>
<evidence type="ECO:0000256" key="2">
    <source>
        <dbReference type="ARBA" id="ARBA00022692"/>
    </source>
</evidence>
<evidence type="ECO:0000256" key="3">
    <source>
        <dbReference type="ARBA" id="ARBA00022989"/>
    </source>
</evidence>
<keyword evidence="9" id="KW-1185">Reference proteome</keyword>
<proteinExistence type="predicted"/>
<evidence type="ECO:0000256" key="6">
    <source>
        <dbReference type="SAM" id="Phobius"/>
    </source>
</evidence>
<dbReference type="Proteomes" id="UP001189429">
    <property type="component" value="Unassembled WGS sequence"/>
</dbReference>
<feature type="region of interest" description="Disordered" evidence="5">
    <location>
        <begin position="429"/>
        <end position="486"/>
    </location>
</feature>
<keyword evidence="4 6" id="KW-0472">Membrane</keyword>
<evidence type="ECO:0000256" key="5">
    <source>
        <dbReference type="SAM" id="MobiDB-lite"/>
    </source>
</evidence>
<evidence type="ECO:0000256" key="1">
    <source>
        <dbReference type="ARBA" id="ARBA00004141"/>
    </source>
</evidence>
<feature type="domain" description="Ion transport" evidence="7">
    <location>
        <begin position="142"/>
        <end position="384"/>
    </location>
</feature>
<feature type="transmembrane region" description="Helical" evidence="6">
    <location>
        <begin position="144"/>
        <end position="161"/>
    </location>
</feature>
<dbReference type="Pfam" id="PF00520">
    <property type="entry name" value="Ion_trans"/>
    <property type="match status" value="1"/>
</dbReference>
<dbReference type="EMBL" id="CAUYUJ010017946">
    <property type="protein sequence ID" value="CAK0879328.1"/>
    <property type="molecule type" value="Genomic_DNA"/>
</dbReference>
<protein>
    <recommendedName>
        <fullName evidence="7">Ion transport domain-containing protein</fullName>
    </recommendedName>
</protein>
<keyword evidence="2 6" id="KW-0812">Transmembrane</keyword>
<name>A0ABN9W032_9DINO</name>
<evidence type="ECO:0000259" key="7">
    <source>
        <dbReference type="Pfam" id="PF00520"/>
    </source>
</evidence>
<dbReference type="PANTHER" id="PTHR10037:SF62">
    <property type="entry name" value="SODIUM CHANNEL PROTEIN 60E"/>
    <property type="match status" value="1"/>
</dbReference>
<evidence type="ECO:0000256" key="4">
    <source>
        <dbReference type="ARBA" id="ARBA00023136"/>
    </source>
</evidence>
<dbReference type="PANTHER" id="PTHR10037">
    <property type="entry name" value="VOLTAGE-GATED CATION CHANNEL CALCIUM AND SODIUM"/>
    <property type="match status" value="1"/>
</dbReference>
<feature type="transmembrane region" description="Helical" evidence="6">
    <location>
        <begin position="280"/>
        <end position="299"/>
    </location>
</feature>
<dbReference type="SUPFAM" id="SSF81324">
    <property type="entry name" value="Voltage-gated potassium channels"/>
    <property type="match status" value="1"/>
</dbReference>
<feature type="transmembrane region" description="Helical" evidence="6">
    <location>
        <begin position="355"/>
        <end position="381"/>
    </location>
</feature>
<sequence>MSQFSGCSAPDEALAVQMAKHHRHLEIKIGAMMEEQQKSILEGIERMLQEQYFGRVGSTPRTVIQQRPKMSEVSVRHSVSKRTSTSTAKGIVSVGEAKRNFGTVKTMIIQGDRSASRSLGEAGDRAAWPFAVASTIKDRREFEIVVAVMILANAVSVGYHADWSIRNPGVDRAGSSRIIDWSFLCAFVLELAIRALAERWAFFDTANACFGWNVFDTCIVLIGILTEVDAFSLNLSMMRAVRVLRLVKVMRIFRFLTFFRELRVMVHGIVNCGRTLCWSLLLLLAITYIYAVFCLQVFADWLGSVDGAAAQSDIRIQNTIEMLHFHFSSLPWSLYTLFKAMSGGSSWGDVMADPMYHVGVIMVPSFALYISVTVFCVLNVIQGLHLSRHLRDKRSMTTRISWSTWTERRSGSKGWWPSSTSTTWRALAASASPSSRMWRRTGEPGRSSRRSDSTSISGAPGPCSACSISTATGRSASTSSCRAATG</sequence>
<feature type="compositionally biased region" description="Low complexity" evidence="5">
    <location>
        <begin position="469"/>
        <end position="486"/>
    </location>
</feature>
<dbReference type="Gene3D" id="1.20.120.350">
    <property type="entry name" value="Voltage-gated potassium channels. Chain C"/>
    <property type="match status" value="1"/>
</dbReference>
<feature type="transmembrane region" description="Helical" evidence="6">
    <location>
        <begin position="181"/>
        <end position="197"/>
    </location>
</feature>
<comment type="caution">
    <text evidence="8">The sequence shown here is derived from an EMBL/GenBank/DDBJ whole genome shotgun (WGS) entry which is preliminary data.</text>
</comment>
<organism evidence="8 9">
    <name type="scientific">Prorocentrum cordatum</name>
    <dbReference type="NCBI Taxonomy" id="2364126"/>
    <lineage>
        <taxon>Eukaryota</taxon>
        <taxon>Sar</taxon>
        <taxon>Alveolata</taxon>
        <taxon>Dinophyceae</taxon>
        <taxon>Prorocentrales</taxon>
        <taxon>Prorocentraceae</taxon>
        <taxon>Prorocentrum</taxon>
    </lineage>
</organism>
<gene>
    <name evidence="8" type="ORF">PCOR1329_LOCUS62790</name>
</gene>
<keyword evidence="3 6" id="KW-1133">Transmembrane helix</keyword>
<reference evidence="8" key="1">
    <citation type="submission" date="2023-10" db="EMBL/GenBank/DDBJ databases">
        <authorList>
            <person name="Chen Y."/>
            <person name="Shah S."/>
            <person name="Dougan E. K."/>
            <person name="Thang M."/>
            <person name="Chan C."/>
        </authorList>
    </citation>
    <scope>NUCLEOTIDE SEQUENCE [LARGE SCALE GENOMIC DNA]</scope>
</reference>